<comment type="subcellular location">
    <subcellularLocation>
        <location evidence="1 19">Cytoplasm</location>
    </subcellularLocation>
</comment>
<dbReference type="PANTHER" id="PTHR43290">
    <property type="entry name" value="MEVALONATE KINASE"/>
    <property type="match status" value="1"/>
</dbReference>
<evidence type="ECO:0000313" key="21">
    <source>
        <dbReference type="EMBL" id="KXS10979.1"/>
    </source>
</evidence>
<evidence type="ECO:0000256" key="10">
    <source>
        <dbReference type="ARBA" id="ARBA00022840"/>
    </source>
</evidence>
<keyword evidence="9 19" id="KW-0418">Kinase</keyword>
<evidence type="ECO:0000256" key="1">
    <source>
        <dbReference type="ARBA" id="ARBA00004496"/>
    </source>
</evidence>
<evidence type="ECO:0000256" key="11">
    <source>
        <dbReference type="ARBA" id="ARBA00022842"/>
    </source>
</evidence>
<dbReference type="GO" id="GO:0004496">
    <property type="term" value="F:mevalonate kinase activity"/>
    <property type="evidence" value="ECO:0007669"/>
    <property type="project" value="UniProtKB-EC"/>
</dbReference>
<dbReference type="InterPro" id="IPR014721">
    <property type="entry name" value="Ribsml_uS5_D2-typ_fold_subgr"/>
</dbReference>
<keyword evidence="8 19" id="KW-0547">Nucleotide-binding</keyword>
<evidence type="ECO:0000256" key="17">
    <source>
        <dbReference type="ARBA" id="ARBA00029310"/>
    </source>
</evidence>
<evidence type="ECO:0000256" key="7">
    <source>
        <dbReference type="ARBA" id="ARBA00022723"/>
    </source>
</evidence>
<dbReference type="GO" id="GO:0019287">
    <property type="term" value="P:isopentenyl diphosphate biosynthetic process, mevalonate pathway"/>
    <property type="evidence" value="ECO:0007669"/>
    <property type="project" value="UniProtKB-UniPathway"/>
</dbReference>
<evidence type="ECO:0000256" key="2">
    <source>
        <dbReference type="ARBA" id="ARBA00006495"/>
    </source>
</evidence>
<dbReference type="EMBL" id="KQ965811">
    <property type="protein sequence ID" value="KXS10979.1"/>
    <property type="molecule type" value="Genomic_DNA"/>
</dbReference>
<dbReference type="Proteomes" id="UP000070544">
    <property type="component" value="Unassembled WGS sequence"/>
</dbReference>
<evidence type="ECO:0000256" key="13">
    <source>
        <dbReference type="ARBA" id="ARBA00023011"/>
    </source>
</evidence>
<dbReference type="AlphaFoldDB" id="A0A139A2Q5"/>
<evidence type="ECO:0000256" key="8">
    <source>
        <dbReference type="ARBA" id="ARBA00022741"/>
    </source>
</evidence>
<sequence>MNEPIVVSAPGKAIIFGEHAVVYGKTAIAASVGLRTFALLNPTRDGKVALVFSDIGFQQSWALQDLEPAKKLFVRDGGSFSHPTPISDAVRDQLASLLSVDPASSQGRAAIAFLYLYIGISDALISAEVTIRSLLPVGAGLGSSASFSACVAAGLLVAFNRIPNSSSGTHSAWSTNETNLTNEWAFMAEKVIHGNPSGIDNSVCVHGGAILYQKGKPLEQLVGFTSLRFLITNTRVPKDTLVQVANVAKRREKYPDIFNHVIDAVQGVSRACIEAVERFEASRKLPSDRSDLYNTIEFLIDTNQTLLVSLGVSHASLENVRSIGQRYGVTTKLTGGGGGGCAITVVRDDFPASKIENLLTDLTSQGYEGFVATVGCPGVLSHNVTDVRELLRVGDALTSAEFLKADLEPVQKSVA</sequence>
<dbReference type="Pfam" id="PF00288">
    <property type="entry name" value="GHMP_kinases_N"/>
    <property type="match status" value="1"/>
</dbReference>
<dbReference type="Gene3D" id="3.30.230.10">
    <property type="match status" value="1"/>
</dbReference>
<evidence type="ECO:0000256" key="19">
    <source>
        <dbReference type="RuleBase" id="RU363087"/>
    </source>
</evidence>
<keyword evidence="5 19" id="KW-0444">Lipid biosynthesis</keyword>
<dbReference type="OrthoDB" id="1652964at2759"/>
<dbReference type="UniPathway" id="UPA00057">
    <property type="reaction ID" value="UER00098"/>
</dbReference>
<dbReference type="InterPro" id="IPR006205">
    <property type="entry name" value="Mev_gal_kin"/>
</dbReference>
<keyword evidence="14 19" id="KW-0443">Lipid metabolism</keyword>
<dbReference type="InterPro" id="IPR036554">
    <property type="entry name" value="GHMP_kinase_C_sf"/>
</dbReference>
<evidence type="ECO:0000256" key="12">
    <source>
        <dbReference type="ARBA" id="ARBA00022955"/>
    </source>
</evidence>
<keyword evidence="4 19" id="KW-0963">Cytoplasm</keyword>
<keyword evidence="11" id="KW-0460">Magnesium</keyword>
<evidence type="ECO:0000256" key="15">
    <source>
        <dbReference type="ARBA" id="ARBA00023166"/>
    </source>
</evidence>
<keyword evidence="6 19" id="KW-0808">Transferase</keyword>
<protein>
    <recommendedName>
        <fullName evidence="3 19">Mevalonate kinase</fullName>
        <shortName evidence="19">MK</shortName>
        <ecNumber evidence="3 19">2.7.1.36</ecNumber>
    </recommendedName>
</protein>
<gene>
    <name evidence="21" type="ORF">M427DRAFT_47630</name>
</gene>
<dbReference type="InterPro" id="IPR020568">
    <property type="entry name" value="Ribosomal_Su5_D2-typ_SF"/>
</dbReference>
<dbReference type="GO" id="GO:0005829">
    <property type="term" value="C:cytosol"/>
    <property type="evidence" value="ECO:0007669"/>
    <property type="project" value="TreeGrafter"/>
</dbReference>
<comment type="function">
    <text evidence="19">Mevalonate kinase; part of the second module of ergosterol biosynthesis pathway that includes the middle steps of the pathway. The second module is carried out in the vacuole and involves the formation of farnesyl diphosphate, which is also an important intermediate in the biosynthesis of ubiquinone, dolichol, heme and prenylated proteins.</text>
</comment>
<dbReference type="InterPro" id="IPR006203">
    <property type="entry name" value="GHMP_knse_ATP-bd_CS"/>
</dbReference>
<keyword evidence="22" id="KW-1185">Reference proteome</keyword>
<evidence type="ECO:0000259" key="20">
    <source>
        <dbReference type="Pfam" id="PF00288"/>
    </source>
</evidence>
<dbReference type="EC" id="2.7.1.36" evidence="3 19"/>
<accession>A0A139A2Q5</accession>
<keyword evidence="15 19" id="KW-1207">Sterol metabolism</keyword>
<keyword evidence="7" id="KW-0479">Metal-binding</keyword>
<evidence type="ECO:0000256" key="4">
    <source>
        <dbReference type="ARBA" id="ARBA00022490"/>
    </source>
</evidence>
<dbReference type="GO" id="GO:0046872">
    <property type="term" value="F:metal ion binding"/>
    <property type="evidence" value="ECO:0007669"/>
    <property type="project" value="UniProtKB-KW"/>
</dbReference>
<dbReference type="PRINTS" id="PR00959">
    <property type="entry name" value="MEVGALKINASE"/>
</dbReference>
<comment type="similarity">
    <text evidence="2 19">Belongs to the GHMP kinase family. Mevalonate kinase subfamily.</text>
</comment>
<evidence type="ECO:0000256" key="14">
    <source>
        <dbReference type="ARBA" id="ARBA00023098"/>
    </source>
</evidence>
<dbReference type="NCBIfam" id="TIGR00549">
    <property type="entry name" value="mevalon_kin"/>
    <property type="match status" value="1"/>
</dbReference>
<dbReference type="OMA" id="LMDFNHG"/>
<organism evidence="21 22">
    <name type="scientific">Gonapodya prolifera (strain JEL478)</name>
    <name type="common">Monoblepharis prolifera</name>
    <dbReference type="NCBI Taxonomy" id="1344416"/>
    <lineage>
        <taxon>Eukaryota</taxon>
        <taxon>Fungi</taxon>
        <taxon>Fungi incertae sedis</taxon>
        <taxon>Chytridiomycota</taxon>
        <taxon>Chytridiomycota incertae sedis</taxon>
        <taxon>Monoblepharidomycetes</taxon>
        <taxon>Monoblepharidales</taxon>
        <taxon>Gonapodyaceae</taxon>
        <taxon>Gonapodya</taxon>
    </lineage>
</organism>
<evidence type="ECO:0000256" key="5">
    <source>
        <dbReference type="ARBA" id="ARBA00022516"/>
    </source>
</evidence>
<dbReference type="InterPro" id="IPR006204">
    <property type="entry name" value="GHMP_kinase_N_dom"/>
</dbReference>
<comment type="pathway">
    <text evidence="18 19">Isoprenoid biosynthesis; isopentenyl diphosphate biosynthesis via mevalonate pathway; isopentenyl diphosphate from (R)-mevalonate: step 1/3.</text>
</comment>
<keyword evidence="13 19" id="KW-0756">Sterol biosynthesis</keyword>
<evidence type="ECO:0000256" key="3">
    <source>
        <dbReference type="ARBA" id="ARBA00012103"/>
    </source>
</evidence>
<dbReference type="GO" id="GO:0006696">
    <property type="term" value="P:ergosterol biosynthetic process"/>
    <property type="evidence" value="ECO:0007669"/>
    <property type="project" value="TreeGrafter"/>
</dbReference>
<dbReference type="STRING" id="1344416.A0A139A2Q5"/>
<dbReference type="FunFam" id="3.30.70.890:FF:000003">
    <property type="entry name" value="Mevalonate kinase"/>
    <property type="match status" value="1"/>
</dbReference>
<keyword evidence="16 19" id="KW-0753">Steroid metabolism</keyword>
<dbReference type="SUPFAM" id="SSF55060">
    <property type="entry name" value="GHMP Kinase, C-terminal domain"/>
    <property type="match status" value="1"/>
</dbReference>
<keyword evidence="12 19" id="KW-0752">Steroid biosynthesis</keyword>
<proteinExistence type="inferred from homology"/>
<dbReference type="SUPFAM" id="SSF54211">
    <property type="entry name" value="Ribosomal protein S5 domain 2-like"/>
    <property type="match status" value="1"/>
</dbReference>
<evidence type="ECO:0000313" key="22">
    <source>
        <dbReference type="Proteomes" id="UP000070544"/>
    </source>
</evidence>
<comment type="catalytic activity">
    <reaction evidence="17">
        <text>(R)-mevalonate + ATP = (R)-5-phosphomevalonate + ADP + H(+)</text>
        <dbReference type="Rhea" id="RHEA:17065"/>
        <dbReference type="ChEBI" id="CHEBI:15378"/>
        <dbReference type="ChEBI" id="CHEBI:30616"/>
        <dbReference type="ChEBI" id="CHEBI:36464"/>
        <dbReference type="ChEBI" id="CHEBI:58146"/>
        <dbReference type="ChEBI" id="CHEBI:456216"/>
        <dbReference type="EC" id="2.7.1.36"/>
    </reaction>
    <physiologicalReaction direction="left-to-right" evidence="17">
        <dbReference type="Rhea" id="RHEA:17066"/>
    </physiologicalReaction>
</comment>
<evidence type="ECO:0000256" key="18">
    <source>
        <dbReference type="ARBA" id="ARBA00029438"/>
    </source>
</evidence>
<dbReference type="GO" id="GO:0005524">
    <property type="term" value="F:ATP binding"/>
    <property type="evidence" value="ECO:0007669"/>
    <property type="project" value="UniProtKB-KW"/>
</dbReference>
<feature type="domain" description="GHMP kinase N-terminal" evidence="20">
    <location>
        <begin position="126"/>
        <end position="208"/>
    </location>
</feature>
<evidence type="ECO:0000256" key="6">
    <source>
        <dbReference type="ARBA" id="ARBA00022679"/>
    </source>
</evidence>
<evidence type="ECO:0000256" key="16">
    <source>
        <dbReference type="ARBA" id="ARBA00023221"/>
    </source>
</evidence>
<dbReference type="Gene3D" id="3.30.70.890">
    <property type="entry name" value="GHMP kinase, C-terminal domain"/>
    <property type="match status" value="1"/>
</dbReference>
<dbReference type="PROSITE" id="PS00627">
    <property type="entry name" value="GHMP_KINASES_ATP"/>
    <property type="match status" value="1"/>
</dbReference>
<name>A0A139A2Q5_GONPJ</name>
<dbReference type="PANTHER" id="PTHR43290:SF2">
    <property type="entry name" value="MEVALONATE KINASE"/>
    <property type="match status" value="1"/>
</dbReference>
<evidence type="ECO:0000256" key="9">
    <source>
        <dbReference type="ARBA" id="ARBA00022777"/>
    </source>
</evidence>
<keyword evidence="10 19" id="KW-0067">ATP-binding</keyword>
<reference evidence="21 22" key="1">
    <citation type="journal article" date="2015" name="Genome Biol. Evol.">
        <title>Phylogenomic analyses indicate that early fungi evolved digesting cell walls of algal ancestors of land plants.</title>
        <authorList>
            <person name="Chang Y."/>
            <person name="Wang S."/>
            <person name="Sekimoto S."/>
            <person name="Aerts A.L."/>
            <person name="Choi C."/>
            <person name="Clum A."/>
            <person name="LaButti K.M."/>
            <person name="Lindquist E.A."/>
            <person name="Yee Ngan C."/>
            <person name="Ohm R.A."/>
            <person name="Salamov A.A."/>
            <person name="Grigoriev I.V."/>
            <person name="Spatafora J.W."/>
            <person name="Berbee M.L."/>
        </authorList>
    </citation>
    <scope>NUCLEOTIDE SEQUENCE [LARGE SCALE GENOMIC DNA]</scope>
    <source>
        <strain evidence="21 22">JEL478</strain>
    </source>
</reference>